<evidence type="ECO:0000313" key="4">
    <source>
        <dbReference type="Proteomes" id="UP001207742"/>
    </source>
</evidence>
<proteinExistence type="predicted"/>
<feature type="transmembrane region" description="Helical" evidence="2">
    <location>
        <begin position="172"/>
        <end position="195"/>
    </location>
</feature>
<keyword evidence="2" id="KW-0472">Membrane</keyword>
<sequence length="196" mass="22326">MSSLQKFNSTLEDFDKEITKLKSVGEVFNEIRALAASYETVIGSIAQSNAALENVLQQHLTFQDNVKDKIREMAAQQALYKTDLQQLLESKIADLREQQKKFEKVLTEEVEQLRKENKQFYRDLEETLRIKLSEHKSEIKKFVTTATESATTQVVKALEAHTAAIRQQQQKILLAVLLTGGVLIGAVVFVIYRLLQ</sequence>
<dbReference type="Proteomes" id="UP001207742">
    <property type="component" value="Unassembled WGS sequence"/>
</dbReference>
<evidence type="ECO:0000256" key="1">
    <source>
        <dbReference type="SAM" id="Coils"/>
    </source>
</evidence>
<organism evidence="3 4">
    <name type="scientific">Chitinophaga nivalis</name>
    <dbReference type="NCBI Taxonomy" id="2991709"/>
    <lineage>
        <taxon>Bacteria</taxon>
        <taxon>Pseudomonadati</taxon>
        <taxon>Bacteroidota</taxon>
        <taxon>Chitinophagia</taxon>
        <taxon>Chitinophagales</taxon>
        <taxon>Chitinophagaceae</taxon>
        <taxon>Chitinophaga</taxon>
    </lineage>
</organism>
<protein>
    <submittedName>
        <fullName evidence="3">Uncharacterized protein</fullName>
    </submittedName>
</protein>
<dbReference type="RefSeq" id="WP_264733640.1">
    <property type="nucleotide sequence ID" value="NZ_JAPDNR010000001.1"/>
</dbReference>
<feature type="coiled-coil region" evidence="1">
    <location>
        <begin position="81"/>
        <end position="130"/>
    </location>
</feature>
<evidence type="ECO:0000313" key="3">
    <source>
        <dbReference type="EMBL" id="MCW3486825.1"/>
    </source>
</evidence>
<dbReference type="EMBL" id="JAPDNS010000002">
    <property type="protein sequence ID" value="MCW3486825.1"/>
    <property type="molecule type" value="Genomic_DNA"/>
</dbReference>
<name>A0ABT3IS70_9BACT</name>
<comment type="caution">
    <text evidence="3">The sequence shown here is derived from an EMBL/GenBank/DDBJ whole genome shotgun (WGS) entry which is preliminary data.</text>
</comment>
<keyword evidence="1" id="KW-0175">Coiled coil</keyword>
<evidence type="ECO:0000256" key="2">
    <source>
        <dbReference type="SAM" id="Phobius"/>
    </source>
</evidence>
<keyword evidence="2" id="KW-0812">Transmembrane</keyword>
<keyword evidence="2" id="KW-1133">Transmembrane helix</keyword>
<keyword evidence="4" id="KW-1185">Reference proteome</keyword>
<accession>A0ABT3IS70</accession>
<gene>
    <name evidence="3" type="ORF">OL497_23205</name>
</gene>
<reference evidence="3 4" key="1">
    <citation type="submission" date="2022-10" db="EMBL/GenBank/DDBJ databases">
        <title>Chitinophaga nivalis PC15 sp. nov., isolated from Pyeongchang county, South Korea.</title>
        <authorList>
            <person name="Trinh H.N."/>
        </authorList>
    </citation>
    <scope>NUCLEOTIDE SEQUENCE [LARGE SCALE GENOMIC DNA]</scope>
    <source>
        <strain evidence="3 4">PC14</strain>
    </source>
</reference>